<dbReference type="Proteomes" id="UP001597024">
    <property type="component" value="Unassembled WGS sequence"/>
</dbReference>
<evidence type="ECO:0000256" key="9">
    <source>
        <dbReference type="SAM" id="Phobius"/>
    </source>
</evidence>
<feature type="domain" description="Pycsar effector protein" evidence="10">
    <location>
        <begin position="51"/>
        <end position="203"/>
    </location>
</feature>
<keyword evidence="5 9" id="KW-1133">Transmembrane helix</keyword>
<reference evidence="12" key="1">
    <citation type="journal article" date="2019" name="Int. J. Syst. Evol. Microbiol.">
        <title>The Global Catalogue of Microorganisms (GCM) 10K type strain sequencing project: providing services to taxonomists for standard genome sequencing and annotation.</title>
        <authorList>
            <consortium name="The Broad Institute Genomics Platform"/>
            <consortium name="The Broad Institute Genome Sequencing Center for Infectious Disease"/>
            <person name="Wu L."/>
            <person name="Ma J."/>
        </authorList>
    </citation>
    <scope>NUCLEOTIDE SEQUENCE [LARGE SCALE GENOMIC DNA]</scope>
    <source>
        <strain evidence="12">CCUG 62974</strain>
    </source>
</reference>
<evidence type="ECO:0000313" key="12">
    <source>
        <dbReference type="Proteomes" id="UP001597024"/>
    </source>
</evidence>
<feature type="region of interest" description="Disordered" evidence="8">
    <location>
        <begin position="1"/>
        <end position="29"/>
    </location>
</feature>
<evidence type="ECO:0000256" key="4">
    <source>
        <dbReference type="ARBA" id="ARBA00022741"/>
    </source>
</evidence>
<evidence type="ECO:0000256" key="2">
    <source>
        <dbReference type="ARBA" id="ARBA00022475"/>
    </source>
</evidence>
<keyword evidence="6" id="KW-0051">Antiviral defense</keyword>
<dbReference type="EMBL" id="JBHTHX010001667">
    <property type="protein sequence ID" value="MFD0889126.1"/>
    <property type="molecule type" value="Genomic_DNA"/>
</dbReference>
<sequence length="206" mass="22326">MRKTGQGSTREQGTGQGRRQGNTRETEQEAMREFMREAETSGVAPDARMRATAILAETREEVNRADTKASILLGAIGIAASGVVGDMVNGVVNGSWGASWPWLRWTVAGAAFLSVVMLLMALYPRRIGLRRPFVNAYFGDVVAHSGPEALRTALEGPSPDELERLTDQVHTISRIVSTKYRLIQLALWCLAVSVLSGVLTVVTATL</sequence>
<organism evidence="11 12">
    <name type="scientific">Streptosporangium algeriense</name>
    <dbReference type="NCBI Taxonomy" id="1682748"/>
    <lineage>
        <taxon>Bacteria</taxon>
        <taxon>Bacillati</taxon>
        <taxon>Actinomycetota</taxon>
        <taxon>Actinomycetes</taxon>
        <taxon>Streptosporangiales</taxon>
        <taxon>Streptosporangiaceae</taxon>
        <taxon>Streptosporangium</taxon>
    </lineage>
</organism>
<comment type="subcellular location">
    <subcellularLocation>
        <location evidence="1">Cell membrane</location>
    </subcellularLocation>
</comment>
<evidence type="ECO:0000256" key="7">
    <source>
        <dbReference type="ARBA" id="ARBA00023136"/>
    </source>
</evidence>
<dbReference type="Pfam" id="PF18967">
    <property type="entry name" value="PycTM"/>
    <property type="match status" value="1"/>
</dbReference>
<dbReference type="InterPro" id="IPR043760">
    <property type="entry name" value="PycTM_dom"/>
</dbReference>
<keyword evidence="4" id="KW-0547">Nucleotide-binding</keyword>
<gene>
    <name evidence="11" type="ORF">ACFQ08_31725</name>
</gene>
<feature type="transmembrane region" description="Helical" evidence="9">
    <location>
        <begin position="102"/>
        <end position="123"/>
    </location>
</feature>
<feature type="compositionally biased region" description="Low complexity" evidence="8">
    <location>
        <begin position="1"/>
        <end position="20"/>
    </location>
</feature>
<evidence type="ECO:0000256" key="8">
    <source>
        <dbReference type="SAM" id="MobiDB-lite"/>
    </source>
</evidence>
<keyword evidence="3 9" id="KW-0812">Transmembrane</keyword>
<evidence type="ECO:0000259" key="10">
    <source>
        <dbReference type="Pfam" id="PF18967"/>
    </source>
</evidence>
<accession>A0ABW3E1I8</accession>
<feature type="transmembrane region" description="Helical" evidence="9">
    <location>
        <begin position="182"/>
        <end position="204"/>
    </location>
</feature>
<feature type="transmembrane region" description="Helical" evidence="9">
    <location>
        <begin position="69"/>
        <end position="90"/>
    </location>
</feature>
<proteinExistence type="predicted"/>
<keyword evidence="7 9" id="KW-0472">Membrane</keyword>
<keyword evidence="12" id="KW-1185">Reference proteome</keyword>
<evidence type="ECO:0000256" key="3">
    <source>
        <dbReference type="ARBA" id="ARBA00022692"/>
    </source>
</evidence>
<evidence type="ECO:0000256" key="6">
    <source>
        <dbReference type="ARBA" id="ARBA00023118"/>
    </source>
</evidence>
<name>A0ABW3E1I8_9ACTN</name>
<evidence type="ECO:0000313" key="11">
    <source>
        <dbReference type="EMBL" id="MFD0889126.1"/>
    </source>
</evidence>
<evidence type="ECO:0000256" key="1">
    <source>
        <dbReference type="ARBA" id="ARBA00004236"/>
    </source>
</evidence>
<keyword evidence="2" id="KW-1003">Cell membrane</keyword>
<comment type="caution">
    <text evidence="11">The sequence shown here is derived from an EMBL/GenBank/DDBJ whole genome shotgun (WGS) entry which is preliminary data.</text>
</comment>
<protein>
    <submittedName>
        <fullName evidence="11">Pycsar system effector family protein</fullName>
    </submittedName>
</protein>
<evidence type="ECO:0000256" key="5">
    <source>
        <dbReference type="ARBA" id="ARBA00022989"/>
    </source>
</evidence>